<accession>A0A2S4W177</accession>
<dbReference type="AlphaFoldDB" id="A0A2S4W177"/>
<keyword evidence="3" id="KW-1185">Reference proteome</keyword>
<sequence length="314" mass="34835">MASSTLPPGQKKQSNSVGRSNWQLGDITGTTRLAEDIAILNQKLNSPPPSPEETANDTQRKGKTAPSNHQGPTVMNHRAIPPHLKNHISTPTHTPFPGSSLPKRVPVTPAPPQAPPNDREIIAKELRDFEEAEFHLKQNKLVQSAIFRSRNILKADGSNFGDWYRNLVEVGRTVLRSPLFFFEKSVNSTYEKIGRVVLMQSIHDSLGAEMQTLKTTFDMYTALLAKFKTSSRAAQMNIWFKFCSFKIDSLGHNAGVSSSLRDLHAEWMSINVTFGIDAFMGFVLQAAVMSSNADYKTAFETRVENLVQADPSHG</sequence>
<feature type="region of interest" description="Disordered" evidence="1">
    <location>
        <begin position="1"/>
        <end position="117"/>
    </location>
</feature>
<dbReference type="EMBL" id="PKSL01000012">
    <property type="protein sequence ID" value="POW15522.1"/>
    <property type="molecule type" value="Genomic_DNA"/>
</dbReference>
<dbReference type="VEuPathDB" id="FungiDB:PSTT_02037"/>
<proteinExistence type="predicted"/>
<protein>
    <submittedName>
        <fullName evidence="2">Uncharacterized protein</fullName>
    </submittedName>
</protein>
<gene>
    <name evidence="2" type="ORF">PSTT_02037</name>
</gene>
<evidence type="ECO:0000313" key="2">
    <source>
        <dbReference type="EMBL" id="POW15522.1"/>
    </source>
</evidence>
<evidence type="ECO:0000256" key="1">
    <source>
        <dbReference type="SAM" id="MobiDB-lite"/>
    </source>
</evidence>
<dbReference type="Proteomes" id="UP000239156">
    <property type="component" value="Unassembled WGS sequence"/>
</dbReference>
<reference evidence="2" key="1">
    <citation type="submission" date="2017-12" db="EMBL/GenBank/DDBJ databases">
        <title>Gene loss provides genomic basis for host adaptation in cereal stripe rust fungi.</title>
        <authorList>
            <person name="Xia C."/>
        </authorList>
    </citation>
    <scope>NUCLEOTIDE SEQUENCE [LARGE SCALE GENOMIC DNA]</scope>
    <source>
        <strain evidence="2">93-210</strain>
    </source>
</reference>
<evidence type="ECO:0000313" key="3">
    <source>
        <dbReference type="Proteomes" id="UP000239156"/>
    </source>
</evidence>
<dbReference type="VEuPathDB" id="FungiDB:PSHT_09061"/>
<name>A0A2S4W177_9BASI</name>
<comment type="caution">
    <text evidence="2">The sequence shown here is derived from an EMBL/GenBank/DDBJ whole genome shotgun (WGS) entry which is preliminary data.</text>
</comment>
<organism evidence="2 3">
    <name type="scientific">Puccinia striiformis</name>
    <dbReference type="NCBI Taxonomy" id="27350"/>
    <lineage>
        <taxon>Eukaryota</taxon>
        <taxon>Fungi</taxon>
        <taxon>Dikarya</taxon>
        <taxon>Basidiomycota</taxon>
        <taxon>Pucciniomycotina</taxon>
        <taxon>Pucciniomycetes</taxon>
        <taxon>Pucciniales</taxon>
        <taxon>Pucciniaceae</taxon>
        <taxon>Puccinia</taxon>
    </lineage>
</organism>
<feature type="compositionally biased region" description="Polar residues" evidence="1">
    <location>
        <begin position="1"/>
        <end position="31"/>
    </location>
</feature>